<dbReference type="InterPro" id="IPR025826">
    <property type="entry name" value="Co_AT_N_dom"/>
</dbReference>
<dbReference type="UniPathway" id="UPA00148">
    <property type="reaction ID" value="UER00233"/>
</dbReference>
<comment type="caution">
    <text evidence="10">The sequence shown here is derived from an EMBL/GenBank/DDBJ whole genome shotgun (WGS) entry which is preliminary data.</text>
</comment>
<dbReference type="CDD" id="cd00561">
    <property type="entry name" value="CobA_ACA"/>
    <property type="match status" value="1"/>
</dbReference>
<keyword evidence="8" id="KW-0169">Cobalamin biosynthesis</keyword>
<comment type="function">
    <text evidence="5 8">Required for both de novo synthesis of the corrin ring for the assimilation of exogenous corrinoids. Participates in the adenosylation of a variety of incomplete and complete corrinoids.</text>
</comment>
<dbReference type="Proteomes" id="UP000885750">
    <property type="component" value="Unassembled WGS sequence"/>
</dbReference>
<sequence length="201" mass="22935">MNPSNQTERHNERMRRTKEIVDQRIAEAQEERGVFILLTGNGKGKSSSAFGMVARALGHGQKTAIIQFVKGRMETGEQTFFSQQDQVDFYVMGDGFTWETQNRDKDIASAQQAWKIAQKILQDPRYDLVVLDEMTYLFKYNYLDLDEVISTIKQRPKMQNVIITGRGAKKPLKQAADTVSVIMDEKHAFKAGVKAQKGIEW</sequence>
<accession>A0A7V2T415</accession>
<proteinExistence type="inferred from homology"/>
<dbReference type="Pfam" id="PF12557">
    <property type="entry name" value="Co_AT_N"/>
    <property type="match status" value="1"/>
</dbReference>
<evidence type="ECO:0000259" key="9">
    <source>
        <dbReference type="Pfam" id="PF12557"/>
    </source>
</evidence>
<dbReference type="AlphaFoldDB" id="A0A7V2T415"/>
<evidence type="ECO:0000256" key="5">
    <source>
        <dbReference type="ARBA" id="ARBA00024929"/>
    </source>
</evidence>
<keyword evidence="8" id="KW-0547">Nucleotide-binding</keyword>
<dbReference type="GO" id="GO:0005737">
    <property type="term" value="C:cytoplasm"/>
    <property type="evidence" value="ECO:0007669"/>
    <property type="project" value="UniProtKB-SubCell"/>
</dbReference>
<dbReference type="SUPFAM" id="SSF52540">
    <property type="entry name" value="P-loop containing nucleoside triphosphate hydrolases"/>
    <property type="match status" value="1"/>
</dbReference>
<evidence type="ECO:0000256" key="2">
    <source>
        <dbReference type="ARBA" id="ARBA00007487"/>
    </source>
</evidence>
<dbReference type="GO" id="GO:0008817">
    <property type="term" value="F:corrinoid adenosyltransferase activity"/>
    <property type="evidence" value="ECO:0007669"/>
    <property type="project" value="UniProtKB-UniRule"/>
</dbReference>
<dbReference type="GO" id="GO:0009236">
    <property type="term" value="P:cobalamin biosynthetic process"/>
    <property type="evidence" value="ECO:0007669"/>
    <property type="project" value="UniProtKB-UniRule"/>
</dbReference>
<dbReference type="Pfam" id="PF02572">
    <property type="entry name" value="CobA_CobO_BtuR"/>
    <property type="match status" value="1"/>
</dbReference>
<dbReference type="EC" id="2.5.1.17" evidence="3 8"/>
<dbReference type="InterPro" id="IPR003724">
    <property type="entry name" value="CblAdoTrfase_CobA"/>
</dbReference>
<comment type="catalytic activity">
    <reaction evidence="6 8">
        <text>2 cob(II)yrinate a,c diamide + reduced [electron-transfer flavoprotein] + 2 ATP = 2 adenosylcob(III)yrinate a,c-diamide + 2 triphosphate + oxidized [electron-transfer flavoprotein] + 3 H(+)</text>
        <dbReference type="Rhea" id="RHEA:11528"/>
        <dbReference type="Rhea" id="RHEA-COMP:10685"/>
        <dbReference type="Rhea" id="RHEA-COMP:10686"/>
        <dbReference type="ChEBI" id="CHEBI:15378"/>
        <dbReference type="ChEBI" id="CHEBI:18036"/>
        <dbReference type="ChEBI" id="CHEBI:30616"/>
        <dbReference type="ChEBI" id="CHEBI:57692"/>
        <dbReference type="ChEBI" id="CHEBI:58307"/>
        <dbReference type="ChEBI" id="CHEBI:58503"/>
        <dbReference type="ChEBI" id="CHEBI:58537"/>
        <dbReference type="EC" id="2.5.1.17"/>
    </reaction>
</comment>
<evidence type="ECO:0000256" key="3">
    <source>
        <dbReference type="ARBA" id="ARBA00012454"/>
    </source>
</evidence>
<dbReference type="PIRSF" id="PIRSF015617">
    <property type="entry name" value="Adensltrnsf_CobA"/>
    <property type="match status" value="1"/>
</dbReference>
<dbReference type="NCBIfam" id="NF004637">
    <property type="entry name" value="PRK05986.1"/>
    <property type="match status" value="1"/>
</dbReference>
<evidence type="ECO:0000256" key="8">
    <source>
        <dbReference type="PIRNR" id="PIRNR015617"/>
    </source>
</evidence>
<gene>
    <name evidence="10" type="primary">cobO</name>
    <name evidence="10" type="ORF">ENJ51_10110</name>
</gene>
<dbReference type="InterPro" id="IPR027417">
    <property type="entry name" value="P-loop_NTPase"/>
</dbReference>
<keyword evidence="8" id="KW-0963">Cytoplasm</keyword>
<organism evidence="10">
    <name type="scientific">Leucothrix mucor</name>
    <dbReference type="NCBI Taxonomy" id="45248"/>
    <lineage>
        <taxon>Bacteria</taxon>
        <taxon>Pseudomonadati</taxon>
        <taxon>Pseudomonadota</taxon>
        <taxon>Gammaproteobacteria</taxon>
        <taxon>Thiotrichales</taxon>
        <taxon>Thiotrichaceae</taxon>
        <taxon>Leucothrix</taxon>
    </lineage>
</organism>
<evidence type="ECO:0000313" key="10">
    <source>
        <dbReference type="EMBL" id="HFC93153.1"/>
    </source>
</evidence>
<dbReference type="EMBL" id="DRMS01000379">
    <property type="protein sequence ID" value="HFC93153.1"/>
    <property type="molecule type" value="Genomic_DNA"/>
</dbReference>
<evidence type="ECO:0000256" key="1">
    <source>
        <dbReference type="ARBA" id="ARBA00005121"/>
    </source>
</evidence>
<evidence type="ECO:0000256" key="4">
    <source>
        <dbReference type="ARBA" id="ARBA00023244"/>
    </source>
</evidence>
<dbReference type="NCBIfam" id="TIGR00708">
    <property type="entry name" value="cobA"/>
    <property type="match status" value="1"/>
</dbReference>
<keyword evidence="4 8" id="KW-0627">Porphyrin biosynthesis</keyword>
<dbReference type="Gene3D" id="3.40.50.300">
    <property type="entry name" value="P-loop containing nucleotide triphosphate hydrolases"/>
    <property type="match status" value="1"/>
</dbReference>
<dbReference type="PANTHER" id="PTHR46638:SF1">
    <property type="entry name" value="CORRINOID ADENOSYLTRANSFERASE"/>
    <property type="match status" value="1"/>
</dbReference>
<dbReference type="GO" id="GO:0005524">
    <property type="term" value="F:ATP binding"/>
    <property type="evidence" value="ECO:0007669"/>
    <property type="project" value="UniProtKB-UniRule"/>
</dbReference>
<comment type="subcellular location">
    <subcellularLocation>
        <location evidence="8">Cytoplasm</location>
    </subcellularLocation>
</comment>
<name>A0A7V2T415_LEUMU</name>
<evidence type="ECO:0000256" key="7">
    <source>
        <dbReference type="ARBA" id="ARBA00048692"/>
    </source>
</evidence>
<protein>
    <recommendedName>
        <fullName evidence="3 8">Corrinoid adenosyltransferase</fullName>
        <ecNumber evidence="3 8">2.5.1.17</ecNumber>
    </recommendedName>
    <alternativeName>
        <fullName evidence="8">Cob(II)alamin adenosyltransferase</fullName>
    </alternativeName>
    <alternativeName>
        <fullName evidence="8">Cob(II)yrinic acid a,c-diamide adenosyltransferase</fullName>
    </alternativeName>
</protein>
<dbReference type="PANTHER" id="PTHR46638">
    <property type="entry name" value="CORRINOID ADENOSYLTRANSFERASE"/>
    <property type="match status" value="1"/>
</dbReference>
<evidence type="ECO:0000256" key="6">
    <source>
        <dbReference type="ARBA" id="ARBA00048555"/>
    </source>
</evidence>
<comment type="catalytic activity">
    <reaction evidence="7 8">
        <text>2 cob(II)alamin + reduced [electron-transfer flavoprotein] + 2 ATP = 2 adenosylcob(III)alamin + 2 triphosphate + oxidized [electron-transfer flavoprotein] + 3 H(+)</text>
        <dbReference type="Rhea" id="RHEA:28671"/>
        <dbReference type="Rhea" id="RHEA-COMP:10685"/>
        <dbReference type="Rhea" id="RHEA-COMP:10686"/>
        <dbReference type="ChEBI" id="CHEBI:15378"/>
        <dbReference type="ChEBI" id="CHEBI:16304"/>
        <dbReference type="ChEBI" id="CHEBI:18036"/>
        <dbReference type="ChEBI" id="CHEBI:18408"/>
        <dbReference type="ChEBI" id="CHEBI:30616"/>
        <dbReference type="ChEBI" id="CHEBI:57692"/>
        <dbReference type="ChEBI" id="CHEBI:58307"/>
        <dbReference type="EC" id="2.5.1.17"/>
    </reaction>
</comment>
<dbReference type="GO" id="GO:0006779">
    <property type="term" value="P:porphyrin-containing compound biosynthetic process"/>
    <property type="evidence" value="ECO:0007669"/>
    <property type="project" value="UniProtKB-UniRule"/>
</dbReference>
<comment type="similarity">
    <text evidence="2 8">Belongs to the Cob(I)alamin adenosyltransferase family.</text>
</comment>
<keyword evidence="8" id="KW-0067">ATP-binding</keyword>
<keyword evidence="8 10" id="KW-0808">Transferase</keyword>
<reference evidence="10" key="1">
    <citation type="journal article" date="2020" name="mSystems">
        <title>Genome- and Community-Level Interaction Insights into Carbon Utilization and Element Cycling Functions of Hydrothermarchaeota in Hydrothermal Sediment.</title>
        <authorList>
            <person name="Zhou Z."/>
            <person name="Liu Y."/>
            <person name="Xu W."/>
            <person name="Pan J."/>
            <person name="Luo Z.H."/>
            <person name="Li M."/>
        </authorList>
    </citation>
    <scope>NUCLEOTIDE SEQUENCE [LARGE SCALE GENOMIC DNA]</scope>
    <source>
        <strain evidence="10">HyVt-493</strain>
    </source>
</reference>
<comment type="pathway">
    <text evidence="1 8">Cofactor biosynthesis; adenosylcobalamin biosynthesis; adenosylcobalamin from cob(II)yrinate a,c-diamide: step 2/7.</text>
</comment>
<feature type="domain" description="Cob(I)alamin adenosyltransferase N-terminal" evidence="9">
    <location>
        <begin position="3"/>
        <end position="25"/>
    </location>
</feature>